<evidence type="ECO:0000313" key="2">
    <source>
        <dbReference type="Proteomes" id="UP000509510"/>
    </source>
</evidence>
<dbReference type="GeneID" id="55989451"/>
<evidence type="ECO:0000313" key="1">
    <source>
        <dbReference type="EMBL" id="QKX54852.1"/>
    </source>
</evidence>
<organism evidence="1 2">
    <name type="scientific">Talaromyces rugulosus</name>
    <name type="common">Penicillium rugulosum</name>
    <dbReference type="NCBI Taxonomy" id="121627"/>
    <lineage>
        <taxon>Eukaryota</taxon>
        <taxon>Fungi</taxon>
        <taxon>Dikarya</taxon>
        <taxon>Ascomycota</taxon>
        <taxon>Pezizomycotina</taxon>
        <taxon>Eurotiomycetes</taxon>
        <taxon>Eurotiomycetidae</taxon>
        <taxon>Eurotiales</taxon>
        <taxon>Trichocomaceae</taxon>
        <taxon>Talaromyces</taxon>
        <taxon>Talaromyces sect. Islandici</taxon>
    </lineage>
</organism>
<sequence>MSTWKFDFTGRIEKLRRGGQSKDMIIEEQLTKVENDFNAQRYALVLARRLDSGRRVLLKIRYDLNPRGFDIDDLQENRELCDDEYLGELETVKIVNSINHGPALLDWYTKRQSEDMPYPQKGIMDVYIMDLVPGENVDDIFEDLEWEHLRIIRAQLTYILETLRIQGRILDEQHPRFLNYNKKAKKLYFFDFSFCSEIPLDELDMYDPITQYDDWVLAFNIWPDEMLRSEPRELLLLKVPQISQRQINMECKEWDCLYLRQYLLHICHCRREHFQREVSRIRDRDENRPPQWHPGYFGKVSQTWGLMMAMTRKSQNTSINNNIDA</sequence>
<dbReference type="KEGG" id="trg:TRUGW13939_01941"/>
<dbReference type="OrthoDB" id="4389629at2759"/>
<reference evidence="2" key="1">
    <citation type="submission" date="2020-06" db="EMBL/GenBank/DDBJ databases">
        <title>A chromosome-scale genome assembly of Talaromyces rugulosus W13939.</title>
        <authorList>
            <person name="Wang B."/>
            <person name="Guo L."/>
            <person name="Ye K."/>
            <person name="Wang L."/>
        </authorList>
    </citation>
    <scope>NUCLEOTIDE SEQUENCE [LARGE SCALE GENOMIC DNA]</scope>
    <source>
        <strain evidence="2">W13939</strain>
    </source>
</reference>
<dbReference type="RefSeq" id="XP_035341031.1">
    <property type="nucleotide sequence ID" value="XM_035485138.1"/>
</dbReference>
<dbReference type="EMBL" id="CP055898">
    <property type="protein sequence ID" value="QKX54852.1"/>
    <property type="molecule type" value="Genomic_DNA"/>
</dbReference>
<name>A0A7H8QM18_TALRU</name>
<accession>A0A7H8QM18</accession>
<evidence type="ECO:0008006" key="3">
    <source>
        <dbReference type="Google" id="ProtNLM"/>
    </source>
</evidence>
<protein>
    <recommendedName>
        <fullName evidence="3">Protein kinase domain-containing protein</fullName>
    </recommendedName>
</protein>
<dbReference type="Proteomes" id="UP000509510">
    <property type="component" value="Chromosome I"/>
</dbReference>
<keyword evidence="2" id="KW-1185">Reference proteome</keyword>
<dbReference type="AlphaFoldDB" id="A0A7H8QM18"/>
<proteinExistence type="predicted"/>
<gene>
    <name evidence="1" type="ORF">TRUGW13939_01941</name>
</gene>